<organism evidence="1 2">
    <name type="scientific">Brassica cretica</name>
    <name type="common">Mustard</name>
    <dbReference type="NCBI Taxonomy" id="69181"/>
    <lineage>
        <taxon>Eukaryota</taxon>
        <taxon>Viridiplantae</taxon>
        <taxon>Streptophyta</taxon>
        <taxon>Embryophyta</taxon>
        <taxon>Tracheophyta</taxon>
        <taxon>Spermatophyta</taxon>
        <taxon>Magnoliopsida</taxon>
        <taxon>eudicotyledons</taxon>
        <taxon>Gunneridae</taxon>
        <taxon>Pentapetalae</taxon>
        <taxon>rosids</taxon>
        <taxon>malvids</taxon>
        <taxon>Brassicales</taxon>
        <taxon>Brassicaceae</taxon>
        <taxon>Brassiceae</taxon>
        <taxon>Brassica</taxon>
    </lineage>
</organism>
<sequence>MVLISIIIFFPSSTRREGPPPDLTDLIGDGYTRRSREGDGLTPWIGGSSFAGGDQRRRFLGGSAAAARDGRRSAASLVRRASLCVGVVAQLQRGSSFYRKWD</sequence>
<comment type="caution">
    <text evidence="1">The sequence shown here is derived from an EMBL/GenBank/DDBJ whole genome shotgun (WGS) entry which is preliminary data.</text>
</comment>
<dbReference type="AlphaFoldDB" id="A0A8S9JDT2"/>
<dbReference type="Proteomes" id="UP000712281">
    <property type="component" value="Unassembled WGS sequence"/>
</dbReference>
<proteinExistence type="predicted"/>
<evidence type="ECO:0000313" key="2">
    <source>
        <dbReference type="Proteomes" id="UP000712281"/>
    </source>
</evidence>
<protein>
    <submittedName>
        <fullName evidence="1">Uncharacterized protein</fullName>
    </submittedName>
</protein>
<evidence type="ECO:0000313" key="1">
    <source>
        <dbReference type="EMBL" id="KAF2580710.1"/>
    </source>
</evidence>
<accession>A0A8S9JDT2</accession>
<name>A0A8S9JDT2_BRACR</name>
<gene>
    <name evidence="1" type="ORF">F2Q68_00004204</name>
</gene>
<reference evidence="1" key="1">
    <citation type="submission" date="2019-12" db="EMBL/GenBank/DDBJ databases">
        <title>Genome sequencing and annotation of Brassica cretica.</title>
        <authorList>
            <person name="Studholme D.J."/>
            <person name="Sarris P.F."/>
        </authorList>
    </citation>
    <scope>NUCLEOTIDE SEQUENCE</scope>
    <source>
        <strain evidence="1">PFS-001/15</strain>
        <tissue evidence="1">Leaf</tissue>
    </source>
</reference>
<dbReference type="EMBL" id="QGKW02001660">
    <property type="protein sequence ID" value="KAF2580710.1"/>
    <property type="molecule type" value="Genomic_DNA"/>
</dbReference>